<reference evidence="5 6" key="1">
    <citation type="submission" date="2014-10" db="EMBL/GenBank/DDBJ databases">
        <title>Genome sequence of Erwinia typographi M043b.</title>
        <authorList>
            <person name="Chan K.-G."/>
            <person name="Tan W.-S."/>
        </authorList>
    </citation>
    <scope>NUCLEOTIDE SEQUENCE [LARGE SCALE GENOMIC DNA]</scope>
    <source>
        <strain evidence="5 6">M043b</strain>
    </source>
</reference>
<evidence type="ECO:0000256" key="3">
    <source>
        <dbReference type="ARBA" id="ARBA00023163"/>
    </source>
</evidence>
<accession>A0A0A3YRJ3</accession>
<evidence type="ECO:0000313" key="5">
    <source>
        <dbReference type="EMBL" id="KGT89265.1"/>
    </source>
</evidence>
<keyword evidence="6" id="KW-1185">Reference proteome</keyword>
<dbReference type="AlphaFoldDB" id="A0A0A3YRJ3"/>
<evidence type="ECO:0000259" key="4">
    <source>
        <dbReference type="PROSITE" id="PS50949"/>
    </source>
</evidence>
<keyword evidence="2" id="KW-0238">DNA-binding</keyword>
<dbReference type="PANTHER" id="PTHR43537:SF51">
    <property type="entry name" value="HTH-TYPE TRANSCRIPTIONAL REGULATOR LGOR-RELATED"/>
    <property type="match status" value="1"/>
</dbReference>
<dbReference type="GO" id="GO:0003677">
    <property type="term" value="F:DNA binding"/>
    <property type="evidence" value="ECO:0007669"/>
    <property type="project" value="UniProtKB-KW"/>
</dbReference>
<dbReference type="InterPro" id="IPR036390">
    <property type="entry name" value="WH_DNA-bd_sf"/>
</dbReference>
<evidence type="ECO:0000256" key="2">
    <source>
        <dbReference type="ARBA" id="ARBA00023125"/>
    </source>
</evidence>
<dbReference type="Pfam" id="PF00392">
    <property type="entry name" value="GntR"/>
    <property type="match status" value="1"/>
</dbReference>
<evidence type="ECO:0000256" key="1">
    <source>
        <dbReference type="ARBA" id="ARBA00023015"/>
    </source>
</evidence>
<dbReference type="eggNOG" id="COG1802">
    <property type="taxonomic scope" value="Bacteria"/>
</dbReference>
<sequence length="217" mass="24419">MEMLQIAEREPVVNHVYRELRQAILQGRFPPASRLIETKLAELLNVSRTPVREAVLRLESEGLVKRMHGKGLLVQDTRSKISEVVIIRQSLEGAAARLACVNASDDDIAHLVSLSHQGREAIDKGTSVKERAQLDKQFHMQLAHASHSQRLASLIEEFYAYSFSELVPSGHHDESELLQQQHIEIADAVMKRDAERAEAAVRQHLETTLQSIRARIG</sequence>
<dbReference type="EMBL" id="JRUQ01000056">
    <property type="protein sequence ID" value="KGT89265.1"/>
    <property type="molecule type" value="Genomic_DNA"/>
</dbReference>
<dbReference type="InterPro" id="IPR011711">
    <property type="entry name" value="GntR_C"/>
</dbReference>
<dbReference type="Pfam" id="PF07729">
    <property type="entry name" value="FCD"/>
    <property type="match status" value="1"/>
</dbReference>
<proteinExistence type="predicted"/>
<keyword evidence="1" id="KW-0805">Transcription regulation</keyword>
<feature type="domain" description="HTH gntR-type" evidence="4">
    <location>
        <begin position="10"/>
        <end position="77"/>
    </location>
</feature>
<dbReference type="SUPFAM" id="SSF48008">
    <property type="entry name" value="GntR ligand-binding domain-like"/>
    <property type="match status" value="1"/>
</dbReference>
<dbReference type="Gene3D" id="1.20.120.530">
    <property type="entry name" value="GntR ligand-binding domain-like"/>
    <property type="match status" value="1"/>
</dbReference>
<dbReference type="PRINTS" id="PR00035">
    <property type="entry name" value="HTHGNTR"/>
</dbReference>
<dbReference type="InterPro" id="IPR008920">
    <property type="entry name" value="TF_FadR/GntR_C"/>
</dbReference>
<name>A0A0A3YRJ3_9GAMM</name>
<comment type="caution">
    <text evidence="5">The sequence shown here is derived from an EMBL/GenBank/DDBJ whole genome shotgun (WGS) entry which is preliminary data.</text>
</comment>
<keyword evidence="3" id="KW-0804">Transcription</keyword>
<dbReference type="PROSITE" id="PS50949">
    <property type="entry name" value="HTH_GNTR"/>
    <property type="match status" value="1"/>
</dbReference>
<dbReference type="InterPro" id="IPR000524">
    <property type="entry name" value="Tscrpt_reg_HTH_GntR"/>
</dbReference>
<dbReference type="PANTHER" id="PTHR43537">
    <property type="entry name" value="TRANSCRIPTIONAL REGULATOR, GNTR FAMILY"/>
    <property type="match status" value="1"/>
</dbReference>
<dbReference type="Gene3D" id="1.10.10.10">
    <property type="entry name" value="Winged helix-like DNA-binding domain superfamily/Winged helix DNA-binding domain"/>
    <property type="match status" value="1"/>
</dbReference>
<dbReference type="GO" id="GO:0003700">
    <property type="term" value="F:DNA-binding transcription factor activity"/>
    <property type="evidence" value="ECO:0007669"/>
    <property type="project" value="InterPro"/>
</dbReference>
<gene>
    <name evidence="5" type="ORF">NG99_19870</name>
</gene>
<dbReference type="CDD" id="cd07377">
    <property type="entry name" value="WHTH_GntR"/>
    <property type="match status" value="1"/>
</dbReference>
<dbReference type="STRING" id="371042.NG99_19870"/>
<dbReference type="Proteomes" id="UP000030351">
    <property type="component" value="Unassembled WGS sequence"/>
</dbReference>
<dbReference type="SUPFAM" id="SSF46785">
    <property type="entry name" value="Winged helix' DNA-binding domain"/>
    <property type="match status" value="1"/>
</dbReference>
<evidence type="ECO:0000313" key="6">
    <source>
        <dbReference type="Proteomes" id="UP000030351"/>
    </source>
</evidence>
<dbReference type="SMART" id="SM00895">
    <property type="entry name" value="FCD"/>
    <property type="match status" value="1"/>
</dbReference>
<dbReference type="RefSeq" id="WP_034896791.1">
    <property type="nucleotide sequence ID" value="NZ_JRUQ01000056.1"/>
</dbReference>
<dbReference type="InterPro" id="IPR036388">
    <property type="entry name" value="WH-like_DNA-bd_sf"/>
</dbReference>
<dbReference type="SMART" id="SM00345">
    <property type="entry name" value="HTH_GNTR"/>
    <property type="match status" value="1"/>
</dbReference>
<organism evidence="5 6">
    <name type="scientific">Erwinia typographi</name>
    <dbReference type="NCBI Taxonomy" id="371042"/>
    <lineage>
        <taxon>Bacteria</taxon>
        <taxon>Pseudomonadati</taxon>
        <taxon>Pseudomonadota</taxon>
        <taxon>Gammaproteobacteria</taxon>
        <taxon>Enterobacterales</taxon>
        <taxon>Erwiniaceae</taxon>
        <taxon>Erwinia</taxon>
    </lineage>
</organism>
<protein>
    <recommendedName>
        <fullName evidence="4">HTH gntR-type domain-containing protein</fullName>
    </recommendedName>
</protein>